<dbReference type="EMBL" id="VSSQ01075462">
    <property type="protein sequence ID" value="MPN26056.1"/>
    <property type="molecule type" value="Genomic_DNA"/>
</dbReference>
<evidence type="ECO:0000313" key="1">
    <source>
        <dbReference type="EMBL" id="MPN26056.1"/>
    </source>
</evidence>
<protein>
    <submittedName>
        <fullName evidence="1">Uncharacterized protein</fullName>
    </submittedName>
</protein>
<gene>
    <name evidence="1" type="ORF">SDC9_173478</name>
</gene>
<comment type="caution">
    <text evidence="1">The sequence shown here is derived from an EMBL/GenBank/DDBJ whole genome shotgun (WGS) entry which is preliminary data.</text>
</comment>
<dbReference type="AlphaFoldDB" id="A0A645GIK5"/>
<organism evidence="1">
    <name type="scientific">bioreactor metagenome</name>
    <dbReference type="NCBI Taxonomy" id="1076179"/>
    <lineage>
        <taxon>unclassified sequences</taxon>
        <taxon>metagenomes</taxon>
        <taxon>ecological metagenomes</taxon>
    </lineage>
</organism>
<name>A0A645GIK5_9ZZZZ</name>
<proteinExistence type="predicted"/>
<accession>A0A645GIK5</accession>
<sequence length="142" mass="15969">MLGQTGLRCNIEDAGESQSGIDQEAHDVTDCVGHLALQQVIHRNPGIAKIAKNVTDARPYRRRQHGFIRLCCRPDHCLVNALVEREHRPVVALERILWISGTRTAGDQHQHACNYPVASTRTQAIKSGIQHQPLWRFVPTHC</sequence>
<reference evidence="1" key="1">
    <citation type="submission" date="2019-08" db="EMBL/GenBank/DDBJ databases">
        <authorList>
            <person name="Kucharzyk K."/>
            <person name="Murdoch R.W."/>
            <person name="Higgins S."/>
            <person name="Loffler F."/>
        </authorList>
    </citation>
    <scope>NUCLEOTIDE SEQUENCE</scope>
</reference>